<proteinExistence type="predicted"/>
<sequence>MPCEQRREVIGPAAKEISVRPLESRASSKVTASSFASLENRTEGLSFCGRMGTHSSFISPPFLRQEERRACSHSVESSIPRLAL</sequence>
<accession>A0A8D2HMS1</accession>
<protein>
    <submittedName>
        <fullName evidence="1">Uncharacterized protein</fullName>
    </submittedName>
</protein>
<organism evidence="1 2">
    <name type="scientific">Urocitellus parryii</name>
    <name type="common">Arctic ground squirrel</name>
    <name type="synonym">Spermophilus parryii</name>
    <dbReference type="NCBI Taxonomy" id="9999"/>
    <lineage>
        <taxon>Eukaryota</taxon>
        <taxon>Metazoa</taxon>
        <taxon>Chordata</taxon>
        <taxon>Craniata</taxon>
        <taxon>Vertebrata</taxon>
        <taxon>Euteleostomi</taxon>
        <taxon>Mammalia</taxon>
        <taxon>Eutheria</taxon>
        <taxon>Euarchontoglires</taxon>
        <taxon>Glires</taxon>
        <taxon>Rodentia</taxon>
        <taxon>Sciuromorpha</taxon>
        <taxon>Sciuridae</taxon>
        <taxon>Xerinae</taxon>
        <taxon>Marmotini</taxon>
        <taxon>Urocitellus</taxon>
    </lineage>
</organism>
<dbReference type="AlphaFoldDB" id="A0A8D2HMS1"/>
<dbReference type="GeneTree" id="ENSGT00950000186184"/>
<reference evidence="1" key="2">
    <citation type="submission" date="2025-09" db="UniProtKB">
        <authorList>
            <consortium name="Ensembl"/>
        </authorList>
    </citation>
    <scope>IDENTIFICATION</scope>
</reference>
<dbReference type="Proteomes" id="UP000694417">
    <property type="component" value="Unplaced"/>
</dbReference>
<evidence type="ECO:0000313" key="2">
    <source>
        <dbReference type="Proteomes" id="UP000694417"/>
    </source>
</evidence>
<evidence type="ECO:0000313" key="1">
    <source>
        <dbReference type="Ensembl" id="ENSUPAP00010014042.1"/>
    </source>
</evidence>
<name>A0A8D2HMS1_UROPR</name>
<keyword evidence="2" id="KW-1185">Reference proteome</keyword>
<dbReference type="Ensembl" id="ENSUPAT00010016062.1">
    <property type="protein sequence ID" value="ENSUPAP00010014042.1"/>
    <property type="gene ID" value="ENSUPAG00010011292.1"/>
</dbReference>
<reference evidence="1" key="1">
    <citation type="submission" date="2025-08" db="UniProtKB">
        <authorList>
            <consortium name="Ensembl"/>
        </authorList>
    </citation>
    <scope>IDENTIFICATION</scope>
</reference>